<dbReference type="WBParaSite" id="PTRK_0000301200.1">
    <property type="protein sequence ID" value="PTRK_0000301200.1"/>
    <property type="gene ID" value="PTRK_0000301200"/>
</dbReference>
<keyword evidence="1" id="KW-1185">Reference proteome</keyword>
<proteinExistence type="predicted"/>
<evidence type="ECO:0000313" key="2">
    <source>
        <dbReference type="WBParaSite" id="PTRK_0000301200.1"/>
    </source>
</evidence>
<dbReference type="Proteomes" id="UP000038045">
    <property type="component" value="Unplaced"/>
</dbReference>
<organism evidence="1 2">
    <name type="scientific">Parastrongyloides trichosuri</name>
    <name type="common">Possum-specific nematode worm</name>
    <dbReference type="NCBI Taxonomy" id="131310"/>
    <lineage>
        <taxon>Eukaryota</taxon>
        <taxon>Metazoa</taxon>
        <taxon>Ecdysozoa</taxon>
        <taxon>Nematoda</taxon>
        <taxon>Chromadorea</taxon>
        <taxon>Rhabditida</taxon>
        <taxon>Tylenchina</taxon>
        <taxon>Panagrolaimomorpha</taxon>
        <taxon>Strongyloidoidea</taxon>
        <taxon>Strongyloididae</taxon>
        <taxon>Parastrongyloides</taxon>
    </lineage>
</organism>
<sequence length="140" mass="16606">MTFNNKAKESISLIDDKIDKYYNTVKANDDLMIIVNSNMKNLIKKCHNLLRLVQKIDSIFVVEDMVKNEEDLLKFKINQLKDVWPLFVACIDKEYEFKKDALRDFSYNIDNHTDIAILSSWKHYVYIDYSLINKLYSIVV</sequence>
<name>A0A0N4Z760_PARTI</name>
<protein>
    <submittedName>
        <fullName evidence="2">Uncharacterized protein</fullName>
    </submittedName>
</protein>
<dbReference type="STRING" id="131310.A0A0N4Z760"/>
<reference evidence="2" key="1">
    <citation type="submission" date="2017-02" db="UniProtKB">
        <authorList>
            <consortium name="WormBaseParasite"/>
        </authorList>
    </citation>
    <scope>IDENTIFICATION</scope>
</reference>
<accession>A0A0N4Z760</accession>
<evidence type="ECO:0000313" key="1">
    <source>
        <dbReference type="Proteomes" id="UP000038045"/>
    </source>
</evidence>
<dbReference type="AlphaFoldDB" id="A0A0N4Z760"/>